<dbReference type="InterPro" id="IPR036412">
    <property type="entry name" value="HAD-like_sf"/>
</dbReference>
<dbReference type="CDD" id="cd07516">
    <property type="entry name" value="HAD_Pase"/>
    <property type="match status" value="1"/>
</dbReference>
<dbReference type="SUPFAM" id="SSF56784">
    <property type="entry name" value="HAD-like"/>
    <property type="match status" value="1"/>
</dbReference>
<dbReference type="InterPro" id="IPR006379">
    <property type="entry name" value="HAD-SF_hydro_IIB"/>
</dbReference>
<dbReference type="EMBL" id="JACXAI010000052">
    <property type="protein sequence ID" value="MBD1383366.1"/>
    <property type="molecule type" value="Genomic_DNA"/>
</dbReference>
<sequence length="288" mass="32986">MIYRLLAINIDGTLLRSNGRMQPATKEAIEFVKKKDVYVTLFTNRHYQSAKKIAKALKLNTLLITHSGAFVADNVELPFYNKRIREERTFNIVHILEQFDCNVRIVHERYSIGNRKKVNTNLVGKTLVHPSDPLFYPVQFVESLSDFLRDEPVEATKIEVFFSNHEEKKKVKQTIVNAFEGIDILDPQEQRLIIVLEGVSKANSLRYLGKHLGIKTNEMVVIGDSYDDKEAIEQAGLGVAMGNAPFELKRAADWVTRTNDENGVAYMIKEHFRMQQRPGFLAVYKGNK</sequence>
<accession>A0A926NL41</accession>
<organism evidence="1 2">
    <name type="scientific">Metabacillus arenae</name>
    <dbReference type="NCBI Taxonomy" id="2771434"/>
    <lineage>
        <taxon>Bacteria</taxon>
        <taxon>Bacillati</taxon>
        <taxon>Bacillota</taxon>
        <taxon>Bacilli</taxon>
        <taxon>Bacillales</taxon>
        <taxon>Bacillaceae</taxon>
        <taxon>Metabacillus</taxon>
    </lineage>
</organism>
<dbReference type="Pfam" id="PF08282">
    <property type="entry name" value="Hydrolase_3"/>
    <property type="match status" value="1"/>
</dbReference>
<dbReference type="RefSeq" id="WP_191162467.1">
    <property type="nucleotide sequence ID" value="NZ_JACXAI010000052.1"/>
</dbReference>
<dbReference type="Gene3D" id="3.40.50.1000">
    <property type="entry name" value="HAD superfamily/HAD-like"/>
    <property type="match status" value="1"/>
</dbReference>
<dbReference type="PANTHER" id="PTHR10000:SF50">
    <property type="entry name" value="STRESS RESPONSE PROTEIN YHAX"/>
    <property type="match status" value="1"/>
</dbReference>
<dbReference type="Gene3D" id="3.30.1240.10">
    <property type="match status" value="1"/>
</dbReference>
<protein>
    <submittedName>
        <fullName evidence="1">HAD family phosphatase</fullName>
    </submittedName>
</protein>
<dbReference type="GO" id="GO:0016791">
    <property type="term" value="F:phosphatase activity"/>
    <property type="evidence" value="ECO:0007669"/>
    <property type="project" value="TreeGrafter"/>
</dbReference>
<dbReference type="InterPro" id="IPR023214">
    <property type="entry name" value="HAD_sf"/>
</dbReference>
<gene>
    <name evidence="1" type="ORF">IC621_24575</name>
</gene>
<dbReference type="NCBIfam" id="TIGR00099">
    <property type="entry name" value="Cof-subfamily"/>
    <property type="match status" value="1"/>
</dbReference>
<dbReference type="GO" id="GO:0005829">
    <property type="term" value="C:cytosol"/>
    <property type="evidence" value="ECO:0007669"/>
    <property type="project" value="TreeGrafter"/>
</dbReference>
<comment type="caution">
    <text evidence="1">The sequence shown here is derived from an EMBL/GenBank/DDBJ whole genome shotgun (WGS) entry which is preliminary data.</text>
</comment>
<dbReference type="Proteomes" id="UP000626844">
    <property type="component" value="Unassembled WGS sequence"/>
</dbReference>
<keyword evidence="2" id="KW-1185">Reference proteome</keyword>
<evidence type="ECO:0000313" key="1">
    <source>
        <dbReference type="EMBL" id="MBD1383366.1"/>
    </source>
</evidence>
<name>A0A926NL41_9BACI</name>
<dbReference type="InterPro" id="IPR000150">
    <property type="entry name" value="Cof"/>
</dbReference>
<evidence type="ECO:0000313" key="2">
    <source>
        <dbReference type="Proteomes" id="UP000626844"/>
    </source>
</evidence>
<dbReference type="GO" id="GO:0000287">
    <property type="term" value="F:magnesium ion binding"/>
    <property type="evidence" value="ECO:0007669"/>
    <property type="project" value="TreeGrafter"/>
</dbReference>
<dbReference type="PANTHER" id="PTHR10000">
    <property type="entry name" value="PHOSPHOSERINE PHOSPHATASE"/>
    <property type="match status" value="1"/>
</dbReference>
<dbReference type="AlphaFoldDB" id="A0A926NL41"/>
<proteinExistence type="predicted"/>
<dbReference type="NCBIfam" id="TIGR01484">
    <property type="entry name" value="HAD-SF-IIB"/>
    <property type="match status" value="1"/>
</dbReference>
<reference evidence="1" key="1">
    <citation type="submission" date="2020-09" db="EMBL/GenBank/DDBJ databases">
        <title>A novel bacterium of genus Bacillus, isolated from South China Sea.</title>
        <authorList>
            <person name="Huang H."/>
            <person name="Mo K."/>
            <person name="Hu Y."/>
        </authorList>
    </citation>
    <scope>NUCLEOTIDE SEQUENCE</scope>
    <source>
        <strain evidence="1">IB182487</strain>
    </source>
</reference>